<evidence type="ECO:0000256" key="5">
    <source>
        <dbReference type="ARBA" id="ARBA00022980"/>
    </source>
</evidence>
<evidence type="ECO:0000256" key="8">
    <source>
        <dbReference type="HAMAP-Rule" id="MF_00500"/>
    </source>
</evidence>
<dbReference type="SUPFAM" id="SSF46992">
    <property type="entry name" value="Ribosomal protein S20"/>
    <property type="match status" value="1"/>
</dbReference>
<dbReference type="NCBIfam" id="TIGR00029">
    <property type="entry name" value="S20"/>
    <property type="match status" value="1"/>
</dbReference>
<evidence type="ECO:0000256" key="7">
    <source>
        <dbReference type="ARBA" id="ARBA00035136"/>
    </source>
</evidence>
<dbReference type="PANTHER" id="PTHR33398:SF1">
    <property type="entry name" value="SMALL RIBOSOMAL SUBUNIT PROTEIN BS20C"/>
    <property type="match status" value="1"/>
</dbReference>
<dbReference type="GO" id="GO:0003735">
    <property type="term" value="F:structural constituent of ribosome"/>
    <property type="evidence" value="ECO:0007669"/>
    <property type="project" value="InterPro"/>
</dbReference>
<evidence type="ECO:0000256" key="2">
    <source>
        <dbReference type="ARBA" id="ARBA00007634"/>
    </source>
</evidence>
<gene>
    <name evidence="8 10" type="primary">rpsT</name>
    <name evidence="10" type="ORF">HCT48_01920</name>
</gene>
<dbReference type="GO" id="GO:0015935">
    <property type="term" value="C:small ribosomal subunit"/>
    <property type="evidence" value="ECO:0007669"/>
    <property type="project" value="TreeGrafter"/>
</dbReference>
<comment type="similarity">
    <text evidence="2 8">Belongs to the bacterial ribosomal protein bS20 family.</text>
</comment>
<dbReference type="RefSeq" id="WP_167695087.1">
    <property type="nucleotide sequence ID" value="NZ_CP118181.1"/>
</dbReference>
<keyword evidence="11" id="KW-1185">Reference proteome</keyword>
<comment type="caution">
    <text evidence="10">The sequence shown here is derived from an EMBL/GenBank/DDBJ whole genome shotgun (WGS) entry which is preliminary data.</text>
</comment>
<dbReference type="GO" id="GO:0070181">
    <property type="term" value="F:small ribosomal subunit rRNA binding"/>
    <property type="evidence" value="ECO:0007669"/>
    <property type="project" value="TreeGrafter"/>
</dbReference>
<dbReference type="AlphaFoldDB" id="A0A968KUC1"/>
<proteinExistence type="inferred from homology"/>
<dbReference type="Pfam" id="PF01649">
    <property type="entry name" value="Ribosomal_S20p"/>
    <property type="match status" value="1"/>
</dbReference>
<evidence type="ECO:0000256" key="6">
    <source>
        <dbReference type="ARBA" id="ARBA00023274"/>
    </source>
</evidence>
<protein>
    <recommendedName>
        <fullName evidence="7 8">Small ribosomal subunit protein bS20</fullName>
    </recommendedName>
</protein>
<keyword evidence="5 8" id="KW-0689">Ribosomal protein</keyword>
<evidence type="ECO:0000256" key="1">
    <source>
        <dbReference type="ARBA" id="ARBA00003134"/>
    </source>
</evidence>
<reference evidence="10" key="1">
    <citation type="submission" date="2020-03" db="EMBL/GenBank/DDBJ databases">
        <title>Spirochaetal bacteria isolated from arthropods constitute a novel genus Entomospira genus novum within the order Spirochaetales.</title>
        <authorList>
            <person name="Grana-Miraglia L."/>
            <person name="Sikutova S."/>
            <person name="Fingerle V."/>
            <person name="Sing A."/>
            <person name="Castillo-Ramirez S."/>
            <person name="Margos G."/>
            <person name="Rudolf I."/>
        </authorList>
    </citation>
    <scope>NUCLEOTIDE SEQUENCE</scope>
    <source>
        <strain evidence="10">BR149</strain>
    </source>
</reference>
<dbReference type="InterPro" id="IPR002583">
    <property type="entry name" value="Ribosomal_bS20"/>
</dbReference>
<dbReference type="Gene3D" id="1.20.58.110">
    <property type="entry name" value="Ribosomal protein S20"/>
    <property type="match status" value="1"/>
</dbReference>
<dbReference type="Proteomes" id="UP000778951">
    <property type="component" value="Unassembled WGS sequence"/>
</dbReference>
<evidence type="ECO:0000256" key="9">
    <source>
        <dbReference type="SAM" id="MobiDB-lite"/>
    </source>
</evidence>
<keyword evidence="6 8" id="KW-0687">Ribonucleoprotein</keyword>
<feature type="region of interest" description="Disordered" evidence="9">
    <location>
        <begin position="1"/>
        <end position="25"/>
    </location>
</feature>
<feature type="compositionally biased region" description="Basic residues" evidence="9">
    <location>
        <begin position="10"/>
        <end position="23"/>
    </location>
</feature>
<evidence type="ECO:0000256" key="3">
    <source>
        <dbReference type="ARBA" id="ARBA00022730"/>
    </source>
</evidence>
<sequence>MPNSRDSRKRDRQSKSVRLHNRSSKSAVRTVVKKFEYDLDEGKVSPENLRLVIKNLDTASRKGLIKKNAAARKKSRLMKRVNKLGKV</sequence>
<evidence type="ECO:0000256" key="4">
    <source>
        <dbReference type="ARBA" id="ARBA00022884"/>
    </source>
</evidence>
<dbReference type="EMBL" id="JAATLM010000001">
    <property type="protein sequence ID" value="NIZ68975.1"/>
    <property type="molecule type" value="Genomic_DNA"/>
</dbReference>
<feature type="region of interest" description="Disordered" evidence="9">
    <location>
        <begin position="68"/>
        <end position="87"/>
    </location>
</feature>
<dbReference type="GO" id="GO:0005829">
    <property type="term" value="C:cytosol"/>
    <property type="evidence" value="ECO:0007669"/>
    <property type="project" value="TreeGrafter"/>
</dbReference>
<evidence type="ECO:0000313" key="10">
    <source>
        <dbReference type="EMBL" id="NIZ68975.1"/>
    </source>
</evidence>
<dbReference type="InterPro" id="IPR036510">
    <property type="entry name" value="Ribosomal_bS20_sf"/>
</dbReference>
<evidence type="ECO:0000313" key="11">
    <source>
        <dbReference type="Proteomes" id="UP000778951"/>
    </source>
</evidence>
<keyword evidence="4 8" id="KW-0694">RNA-binding</keyword>
<name>A0A968KUC1_9SPIO</name>
<keyword evidence="3 8" id="KW-0699">rRNA-binding</keyword>
<comment type="function">
    <text evidence="1 8">Binds directly to 16S ribosomal RNA.</text>
</comment>
<dbReference type="PANTHER" id="PTHR33398">
    <property type="entry name" value="30S RIBOSOMAL PROTEIN S20"/>
    <property type="match status" value="1"/>
</dbReference>
<organism evidence="10 11">
    <name type="scientific">Entomospira culicis</name>
    <dbReference type="NCBI Taxonomy" id="2719989"/>
    <lineage>
        <taxon>Bacteria</taxon>
        <taxon>Pseudomonadati</taxon>
        <taxon>Spirochaetota</taxon>
        <taxon>Spirochaetia</taxon>
        <taxon>Spirochaetales</taxon>
        <taxon>Spirochaetaceae</taxon>
        <taxon>Entomospira</taxon>
    </lineage>
</organism>
<accession>A0A968KUC1</accession>
<dbReference type="HAMAP" id="MF_00500">
    <property type="entry name" value="Ribosomal_bS20"/>
    <property type="match status" value="1"/>
</dbReference>
<dbReference type="GO" id="GO:0006412">
    <property type="term" value="P:translation"/>
    <property type="evidence" value="ECO:0007669"/>
    <property type="project" value="UniProtKB-UniRule"/>
</dbReference>